<comment type="caution">
    <text evidence="2">The sequence shown here is derived from an EMBL/GenBank/DDBJ whole genome shotgun (WGS) entry which is preliminary data.</text>
</comment>
<reference evidence="2 3" key="1">
    <citation type="submission" date="2023-02" db="EMBL/GenBank/DDBJ databases">
        <title>Mannheimia cairiniae sp. nov., a novel species of Mannheimia obtained from moscovy ducks (Cairina moschata) and reclassification of Mannheimia ovis as heterotypic synonym of Mannheimia pernigra.</title>
        <authorList>
            <person name="Christensen H."/>
        </authorList>
    </citation>
    <scope>NUCLEOTIDE SEQUENCE [LARGE SCALE GENOMIC DNA]</scope>
    <source>
        <strain evidence="2 3">AT1</strain>
    </source>
</reference>
<keyword evidence="3" id="KW-1185">Reference proteome</keyword>
<dbReference type="RefSeq" id="WP_273749354.1">
    <property type="nucleotide sequence ID" value="NZ_JAQSJE010000002.1"/>
</dbReference>
<dbReference type="PROSITE" id="PS51257">
    <property type="entry name" value="PROKAR_LIPOPROTEIN"/>
    <property type="match status" value="1"/>
</dbReference>
<evidence type="ECO:0008006" key="4">
    <source>
        <dbReference type="Google" id="ProtNLM"/>
    </source>
</evidence>
<evidence type="ECO:0000256" key="1">
    <source>
        <dbReference type="SAM" id="SignalP"/>
    </source>
</evidence>
<name>A0ABT5MN13_9PAST</name>
<evidence type="ECO:0000313" key="2">
    <source>
        <dbReference type="EMBL" id="MDD0823575.1"/>
    </source>
</evidence>
<proteinExistence type="predicted"/>
<feature type="signal peptide" evidence="1">
    <location>
        <begin position="1"/>
        <end position="26"/>
    </location>
</feature>
<feature type="chain" id="PRO_5045132625" description="Lipoprotein" evidence="1">
    <location>
        <begin position="27"/>
        <end position="100"/>
    </location>
</feature>
<organism evidence="2 3">
    <name type="scientific">Mannheimia cairinae</name>
    <dbReference type="NCBI Taxonomy" id="3025936"/>
    <lineage>
        <taxon>Bacteria</taxon>
        <taxon>Pseudomonadati</taxon>
        <taxon>Pseudomonadota</taxon>
        <taxon>Gammaproteobacteria</taxon>
        <taxon>Pasteurellales</taxon>
        <taxon>Pasteurellaceae</taxon>
        <taxon>Mannheimia</taxon>
    </lineage>
</organism>
<evidence type="ECO:0000313" key="3">
    <source>
        <dbReference type="Proteomes" id="UP001221909"/>
    </source>
</evidence>
<sequence>MKKYNLTLSILFTLGLFSCTSNPPVAVVQGEQNADYVANKVIHISESQTELRSPTSELIAQKPKGVIAQCFDGSYALDTQTYPCAQSGGIKHRFTHYSSD</sequence>
<dbReference type="Proteomes" id="UP001221909">
    <property type="component" value="Unassembled WGS sequence"/>
</dbReference>
<dbReference type="EMBL" id="JAQSJE010000002">
    <property type="protein sequence ID" value="MDD0823575.1"/>
    <property type="molecule type" value="Genomic_DNA"/>
</dbReference>
<protein>
    <recommendedName>
        <fullName evidence="4">Lipoprotein</fullName>
    </recommendedName>
</protein>
<gene>
    <name evidence="2" type="ORF">PTQ27_03685</name>
</gene>
<keyword evidence="1" id="KW-0732">Signal</keyword>
<accession>A0ABT5MN13</accession>